<sequence length="226" mass="24280">MTCAPASLRTSTDLLRDRAGAVSPAATLSEVFSTTVIDGAATGFALAHLSPGRGPVLWVQDRLSRRECGIPYMAGLPAGMDVLRVDVSRPVDVLWAVEQGLGCPSLGGVIAEIWGDPPVLDFTATKRLALRAEAHAVPCWLLRRAAEPALSGARERWRVSSLPSANAPCDARAPGRPHWRVELFRSRFRAPATWVAQYDHARHHMSLDHPIALRGEPDGTALSATG</sequence>
<dbReference type="RefSeq" id="WP_085880931.1">
    <property type="nucleotide sequence ID" value="NZ_FWFZ01000044.1"/>
</dbReference>
<dbReference type="SUPFAM" id="SSF52540">
    <property type="entry name" value="P-loop containing nucleoside triphosphate hydrolases"/>
    <property type="match status" value="1"/>
</dbReference>
<gene>
    <name evidence="1" type="ORF">ROA7023_04226</name>
</gene>
<dbReference type="Proteomes" id="UP000193900">
    <property type="component" value="Unassembled WGS sequence"/>
</dbReference>
<dbReference type="OrthoDB" id="7202530at2"/>
<evidence type="ECO:0000313" key="1">
    <source>
        <dbReference type="EMBL" id="SLN76665.1"/>
    </source>
</evidence>
<name>A0A1Y5U3Y1_9RHOB</name>
<dbReference type="InterPro" id="IPR027417">
    <property type="entry name" value="P-loop_NTPase"/>
</dbReference>
<evidence type="ECO:0000313" key="2">
    <source>
        <dbReference type="Proteomes" id="UP000193900"/>
    </source>
</evidence>
<proteinExistence type="predicted"/>
<dbReference type="EMBL" id="FWFZ01000044">
    <property type="protein sequence ID" value="SLN76665.1"/>
    <property type="molecule type" value="Genomic_DNA"/>
</dbReference>
<dbReference type="Gene3D" id="3.40.50.300">
    <property type="entry name" value="P-loop containing nucleotide triphosphate hydrolases"/>
    <property type="match status" value="1"/>
</dbReference>
<dbReference type="AlphaFoldDB" id="A0A1Y5U3Y1"/>
<keyword evidence="2" id="KW-1185">Reference proteome</keyword>
<reference evidence="1 2" key="1">
    <citation type="submission" date="2017-03" db="EMBL/GenBank/DDBJ databases">
        <authorList>
            <person name="Afonso C.L."/>
            <person name="Miller P.J."/>
            <person name="Scott M.A."/>
            <person name="Spackman E."/>
            <person name="Goraichik I."/>
            <person name="Dimitrov K.M."/>
            <person name="Suarez D.L."/>
            <person name="Swayne D.E."/>
        </authorList>
    </citation>
    <scope>NUCLEOTIDE SEQUENCE [LARGE SCALE GENOMIC DNA]</scope>
    <source>
        <strain evidence="1 2">CECT 7023</strain>
    </source>
</reference>
<organism evidence="1 2">
    <name type="scientific">Roseisalinus antarcticus</name>
    <dbReference type="NCBI Taxonomy" id="254357"/>
    <lineage>
        <taxon>Bacteria</taxon>
        <taxon>Pseudomonadati</taxon>
        <taxon>Pseudomonadota</taxon>
        <taxon>Alphaproteobacteria</taxon>
        <taxon>Rhodobacterales</taxon>
        <taxon>Roseobacteraceae</taxon>
        <taxon>Roseisalinus</taxon>
    </lineage>
</organism>
<protein>
    <recommendedName>
        <fullName evidence="3">Protein ImuA</fullName>
    </recommendedName>
</protein>
<accession>A0A1Y5U3Y1</accession>
<evidence type="ECO:0008006" key="3">
    <source>
        <dbReference type="Google" id="ProtNLM"/>
    </source>
</evidence>